<dbReference type="InterPro" id="IPR009218">
    <property type="entry name" value="HD_phosphohydro"/>
</dbReference>
<organism evidence="1 2">
    <name type="scientific">Gymnopilus junonius</name>
    <name type="common">Spectacular rustgill mushroom</name>
    <name type="synonym">Gymnopilus spectabilis subsp. junonius</name>
    <dbReference type="NCBI Taxonomy" id="109634"/>
    <lineage>
        <taxon>Eukaryota</taxon>
        <taxon>Fungi</taxon>
        <taxon>Dikarya</taxon>
        <taxon>Basidiomycota</taxon>
        <taxon>Agaricomycotina</taxon>
        <taxon>Agaricomycetes</taxon>
        <taxon>Agaricomycetidae</taxon>
        <taxon>Agaricales</taxon>
        <taxon>Agaricineae</taxon>
        <taxon>Hymenogastraceae</taxon>
        <taxon>Gymnopilus</taxon>
    </lineage>
</organism>
<protein>
    <recommendedName>
        <fullName evidence="3">Metal-dependent HD superfamily phosphohydrolase</fullName>
    </recommendedName>
</protein>
<dbReference type="SUPFAM" id="SSF109604">
    <property type="entry name" value="HD-domain/PDEase-like"/>
    <property type="match status" value="1"/>
</dbReference>
<evidence type="ECO:0008006" key="3">
    <source>
        <dbReference type="Google" id="ProtNLM"/>
    </source>
</evidence>
<sequence>MTSVEASVKTSFTELARTLCSDEATVTKWTSQLISRYSEPQRYYHTINHIHAMLQCLDQFHSSVADETTLKLAIFFHDWIYDPKSKDNEIDSIQYLRDFATDIGLLDPVFSKVASYIERTITHTLPTDVEESNCDLCLFLDFDLEVLSRNDAQYLRYSEEIRAEYSHFKPSDYYTGRLHVLTSFLGRDRLYFSNIFYNRREQKARANLEWEIGILQNALHPTAAPS</sequence>
<dbReference type="PIRSF" id="PIRSF035170">
    <property type="entry name" value="HD_phosphohydro"/>
    <property type="match status" value="1"/>
</dbReference>
<evidence type="ECO:0000313" key="2">
    <source>
        <dbReference type="Proteomes" id="UP000724874"/>
    </source>
</evidence>
<proteinExistence type="predicted"/>
<dbReference type="OrthoDB" id="330671at2759"/>
<gene>
    <name evidence="1" type="ORF">CPB84DRAFT_1854455</name>
</gene>
<dbReference type="PANTHER" id="PTHR21174">
    <property type="match status" value="1"/>
</dbReference>
<evidence type="ECO:0000313" key="1">
    <source>
        <dbReference type="EMBL" id="KAF8872482.1"/>
    </source>
</evidence>
<keyword evidence="2" id="KW-1185">Reference proteome</keyword>
<dbReference type="AlphaFoldDB" id="A0A9P5NAR4"/>
<comment type="caution">
    <text evidence="1">The sequence shown here is derived from an EMBL/GenBank/DDBJ whole genome shotgun (WGS) entry which is preliminary data.</text>
</comment>
<dbReference type="PANTHER" id="PTHR21174:SF0">
    <property type="entry name" value="HD PHOSPHOHYDROLASE FAMILY PROTEIN-RELATED"/>
    <property type="match status" value="1"/>
</dbReference>
<reference evidence="1" key="1">
    <citation type="submission" date="2020-11" db="EMBL/GenBank/DDBJ databases">
        <authorList>
            <consortium name="DOE Joint Genome Institute"/>
            <person name="Ahrendt S."/>
            <person name="Riley R."/>
            <person name="Andreopoulos W."/>
            <person name="LaButti K."/>
            <person name="Pangilinan J."/>
            <person name="Ruiz-duenas F.J."/>
            <person name="Barrasa J.M."/>
            <person name="Sanchez-Garcia M."/>
            <person name="Camarero S."/>
            <person name="Miyauchi S."/>
            <person name="Serrano A."/>
            <person name="Linde D."/>
            <person name="Babiker R."/>
            <person name="Drula E."/>
            <person name="Ayuso-Fernandez I."/>
            <person name="Pacheco R."/>
            <person name="Padilla G."/>
            <person name="Ferreira P."/>
            <person name="Barriuso J."/>
            <person name="Kellner H."/>
            <person name="Castanera R."/>
            <person name="Alfaro M."/>
            <person name="Ramirez L."/>
            <person name="Pisabarro A.G."/>
            <person name="Kuo A."/>
            <person name="Tritt A."/>
            <person name="Lipzen A."/>
            <person name="He G."/>
            <person name="Yan M."/>
            <person name="Ng V."/>
            <person name="Cullen D."/>
            <person name="Martin F."/>
            <person name="Rosso M.-N."/>
            <person name="Henrissat B."/>
            <person name="Hibbett D."/>
            <person name="Martinez A.T."/>
            <person name="Grigoriev I.V."/>
        </authorList>
    </citation>
    <scope>NUCLEOTIDE SEQUENCE</scope>
    <source>
        <strain evidence="1">AH 44721</strain>
    </source>
</reference>
<name>A0A9P5NAR4_GYMJU</name>
<accession>A0A9P5NAR4</accession>
<dbReference type="Proteomes" id="UP000724874">
    <property type="component" value="Unassembled WGS sequence"/>
</dbReference>
<dbReference type="EMBL" id="JADNYJ010000266">
    <property type="protein sequence ID" value="KAF8872482.1"/>
    <property type="molecule type" value="Genomic_DNA"/>
</dbReference>